<dbReference type="AlphaFoldDB" id="A0A085MWD2"/>
<accession>A0A085MWD2</accession>
<dbReference type="Proteomes" id="UP000030758">
    <property type="component" value="Unassembled WGS sequence"/>
</dbReference>
<sequence>MSENAVYEDALYEDHLDVFTQTSSLFMRAPRERASILCDKQDTWEEIRRMQYGDCSLPILSPNFAEQVAIADVQGRRCPAKRYTDPFMVAESRATANGITANAVTQPNLDYPTLRNPVVCVHTQDTNVTRPIFYFSNQLVIVAGEEQ</sequence>
<name>A0A085MWD2_9BILA</name>
<reference evidence="1" key="1">
    <citation type="journal article" date="2014" name="Nat. Genet.">
        <title>Genome and transcriptome of the porcine whipworm Trichuris suis.</title>
        <authorList>
            <person name="Jex A.R."/>
            <person name="Nejsum P."/>
            <person name="Schwarz E.M."/>
            <person name="Hu L."/>
            <person name="Young N.D."/>
            <person name="Hall R.S."/>
            <person name="Korhonen P.K."/>
            <person name="Liao S."/>
            <person name="Thamsborg S."/>
            <person name="Xia J."/>
            <person name="Xu P."/>
            <person name="Wang S."/>
            <person name="Scheerlinck J.P."/>
            <person name="Hofmann A."/>
            <person name="Sternberg P.W."/>
            <person name="Wang J."/>
            <person name="Gasser R.B."/>
        </authorList>
    </citation>
    <scope>NUCLEOTIDE SEQUENCE [LARGE SCALE GENOMIC DNA]</scope>
    <source>
        <strain evidence="1">DCEP-RM93F</strain>
    </source>
</reference>
<gene>
    <name evidence="1" type="ORF">M514_00940</name>
</gene>
<protein>
    <submittedName>
        <fullName evidence="1">Uncharacterized protein</fullName>
    </submittedName>
</protein>
<dbReference type="EMBL" id="KL367620">
    <property type="protein sequence ID" value="KFD61528.1"/>
    <property type="molecule type" value="Genomic_DNA"/>
</dbReference>
<organism evidence="1">
    <name type="scientific">Trichuris suis</name>
    <name type="common">pig whipworm</name>
    <dbReference type="NCBI Taxonomy" id="68888"/>
    <lineage>
        <taxon>Eukaryota</taxon>
        <taxon>Metazoa</taxon>
        <taxon>Ecdysozoa</taxon>
        <taxon>Nematoda</taxon>
        <taxon>Enoplea</taxon>
        <taxon>Dorylaimia</taxon>
        <taxon>Trichinellida</taxon>
        <taxon>Trichuridae</taxon>
        <taxon>Trichuris</taxon>
    </lineage>
</organism>
<evidence type="ECO:0000313" key="1">
    <source>
        <dbReference type="EMBL" id="KFD61528.1"/>
    </source>
</evidence>
<proteinExistence type="predicted"/>